<feature type="coiled-coil region" evidence="6">
    <location>
        <begin position="353"/>
        <end position="380"/>
    </location>
</feature>
<evidence type="ECO:0000256" key="1">
    <source>
        <dbReference type="ARBA" id="ARBA00000085"/>
    </source>
</evidence>
<dbReference type="SMART" id="SM00448">
    <property type="entry name" value="REC"/>
    <property type="match status" value="2"/>
</dbReference>
<reference evidence="10 11" key="1">
    <citation type="submission" date="2022-01" db="EMBL/GenBank/DDBJ databases">
        <title>Paraglaciecola sp. G1-23.</title>
        <authorList>
            <person name="Jin M.S."/>
            <person name="Han D.M."/>
            <person name="Kim H.M."/>
            <person name="Jeon C.O."/>
        </authorList>
    </citation>
    <scope>NUCLEOTIDE SEQUENCE [LARGE SCALE GENOMIC DNA]</scope>
    <source>
        <strain evidence="10 11">G1-23</strain>
    </source>
</reference>
<dbReference type="InterPro" id="IPR001789">
    <property type="entry name" value="Sig_transdc_resp-reg_receiver"/>
</dbReference>
<dbReference type="PRINTS" id="PR00344">
    <property type="entry name" value="BCTRLSENSOR"/>
</dbReference>
<dbReference type="Pfam" id="PF02518">
    <property type="entry name" value="HATPase_c"/>
    <property type="match status" value="1"/>
</dbReference>
<comment type="catalytic activity">
    <reaction evidence="1">
        <text>ATP + protein L-histidine = ADP + protein N-phospho-L-histidine.</text>
        <dbReference type="EC" id="2.7.13.3"/>
    </reaction>
</comment>
<dbReference type="InterPro" id="IPR036097">
    <property type="entry name" value="HisK_dim/P_sf"/>
</dbReference>
<dbReference type="EMBL" id="JAKGAS010000003">
    <property type="protein sequence ID" value="MCF2947858.1"/>
    <property type="molecule type" value="Genomic_DNA"/>
</dbReference>
<sequence length="893" mass="99968">MKQKFKNMLFKNPKYYSLIVLFFGVLCTSYMYHLGLIKEQNETYVKYQQRAKIHAKDIEAEFKRSFFQVSSVANLFSSSTWVSYAEFEEFITRVFPDFPEGRRISSIQRFTAEDTRIMIEKVQQNPEPQFKNFNIFDYTPPNKVSAPTSTDGYYTVLSYTFPAIKDQHFTGRNITPSSPVGPLIYPVIENKLPLISNFSKPIKGVRDEAFILYILPILSKVTEQSPTSEVIGLVLSSQFLSSFFVNNIQNNENDNFNYTLIDKNNNQYHFPTKILVAQADKTEAKVQFTFPINLVNNRFTLLITPRDQSLNNPNSLIFSLFVAGLLLSALVAFIIHVLLSIQSNLTKEVSRQTSELVKQKDRLKDNNQQLAKAVKEAKVSEKAKSEFLANMSHEIRTPLNGVIGLTGLLKQTKLDTLQLEYLDKLTFSGKHLLTVINDILDYSKLESGHIELEQKTFSIHNVIDYLKVSFDQATQAKGINFNINLEGEVFPDLIGDVFRINQVLINLCGNAIKFTESGSVNVAISMQPQTDSDSHYIIYFRVSDTGVGMLQSETINLFNKFSQADTSTTRKYGGTGLGLSISQKLCRAMGGEITVTSEKNKGSTFTASMILKLNKDILTNHEPKDFNFEKIDILLVDDNPIALRIVGDFLTNAGATVIKANSAAQGLTLLKSNNYAIKIIISDWTMFDMGGNQFIKEVGKLGLVNLPKIIILSAYDISVIESYKTQLGIDHILSKPCPAEVLFKAINTCLSEEPLKNDLRPLDNRLKDVNILVVEDNEINQVVINHLLTEEGAIITTANNGKEAIDLLNSANNIQIILMDIQMPVMDGIQATKIIRAHQSPQIANLPIIALSANVLEHEVSSYLAAGMNAHSGKPVDIEKLIVALTPFLDNIS</sequence>
<dbReference type="Proteomes" id="UP001521137">
    <property type="component" value="Unassembled WGS sequence"/>
</dbReference>
<organism evidence="10 11">
    <name type="scientific">Paraglaciecola algarum</name>
    <dbReference type="NCBI Taxonomy" id="3050085"/>
    <lineage>
        <taxon>Bacteria</taxon>
        <taxon>Pseudomonadati</taxon>
        <taxon>Pseudomonadota</taxon>
        <taxon>Gammaproteobacteria</taxon>
        <taxon>Alteromonadales</taxon>
        <taxon>Alteromonadaceae</taxon>
        <taxon>Paraglaciecola</taxon>
    </lineage>
</organism>
<dbReference type="PANTHER" id="PTHR45339:SF1">
    <property type="entry name" value="HYBRID SIGNAL TRANSDUCTION HISTIDINE KINASE J"/>
    <property type="match status" value="1"/>
</dbReference>
<dbReference type="SMART" id="SM00388">
    <property type="entry name" value="HisKA"/>
    <property type="match status" value="1"/>
</dbReference>
<dbReference type="EC" id="2.7.13.3" evidence="2"/>
<evidence type="ECO:0000259" key="9">
    <source>
        <dbReference type="PROSITE" id="PS50110"/>
    </source>
</evidence>
<dbReference type="SMART" id="SM00387">
    <property type="entry name" value="HATPase_c"/>
    <property type="match status" value="1"/>
</dbReference>
<keyword evidence="3 5" id="KW-0597">Phosphoprotein</keyword>
<dbReference type="InterPro" id="IPR036890">
    <property type="entry name" value="HATPase_C_sf"/>
</dbReference>
<comment type="caution">
    <text evidence="10">The sequence shown here is derived from an EMBL/GenBank/DDBJ whole genome shotgun (WGS) entry which is preliminary data.</text>
</comment>
<feature type="transmembrane region" description="Helical" evidence="7">
    <location>
        <begin position="15"/>
        <end position="37"/>
    </location>
</feature>
<feature type="modified residue" description="4-aspartylphosphate" evidence="5">
    <location>
        <position position="820"/>
    </location>
</feature>
<evidence type="ECO:0000256" key="3">
    <source>
        <dbReference type="ARBA" id="ARBA00022553"/>
    </source>
</evidence>
<evidence type="ECO:0000259" key="8">
    <source>
        <dbReference type="PROSITE" id="PS50109"/>
    </source>
</evidence>
<dbReference type="InterPro" id="IPR005467">
    <property type="entry name" value="His_kinase_dom"/>
</dbReference>
<keyword evidence="7" id="KW-0472">Membrane</keyword>
<dbReference type="CDD" id="cd00082">
    <property type="entry name" value="HisKA"/>
    <property type="match status" value="1"/>
</dbReference>
<feature type="domain" description="Histidine kinase" evidence="8">
    <location>
        <begin position="390"/>
        <end position="613"/>
    </location>
</feature>
<feature type="domain" description="Response regulatory" evidence="9">
    <location>
        <begin position="632"/>
        <end position="750"/>
    </location>
</feature>
<proteinExistence type="predicted"/>
<dbReference type="InterPro" id="IPR011006">
    <property type="entry name" value="CheY-like_superfamily"/>
</dbReference>
<evidence type="ECO:0000256" key="4">
    <source>
        <dbReference type="ARBA" id="ARBA00023012"/>
    </source>
</evidence>
<dbReference type="InterPro" id="IPR003661">
    <property type="entry name" value="HisK_dim/P_dom"/>
</dbReference>
<dbReference type="InterPro" id="IPR003594">
    <property type="entry name" value="HATPase_dom"/>
</dbReference>
<protein>
    <recommendedName>
        <fullName evidence="2">histidine kinase</fullName>
        <ecNumber evidence="2">2.7.13.3</ecNumber>
    </recommendedName>
</protein>
<accession>A0ABS9D748</accession>
<evidence type="ECO:0000256" key="7">
    <source>
        <dbReference type="SAM" id="Phobius"/>
    </source>
</evidence>
<feature type="modified residue" description="4-aspartylphosphate" evidence="5">
    <location>
        <position position="683"/>
    </location>
</feature>
<dbReference type="SUPFAM" id="SSF52172">
    <property type="entry name" value="CheY-like"/>
    <property type="match status" value="2"/>
</dbReference>
<evidence type="ECO:0000313" key="11">
    <source>
        <dbReference type="Proteomes" id="UP001521137"/>
    </source>
</evidence>
<keyword evidence="7" id="KW-1133">Transmembrane helix</keyword>
<dbReference type="Pfam" id="PF00072">
    <property type="entry name" value="Response_reg"/>
    <property type="match status" value="2"/>
</dbReference>
<dbReference type="Gene3D" id="1.10.287.130">
    <property type="match status" value="1"/>
</dbReference>
<dbReference type="Gene3D" id="3.30.565.10">
    <property type="entry name" value="Histidine kinase-like ATPase, C-terminal domain"/>
    <property type="match status" value="1"/>
</dbReference>
<evidence type="ECO:0000313" key="10">
    <source>
        <dbReference type="EMBL" id="MCF2947858.1"/>
    </source>
</evidence>
<keyword evidence="11" id="KW-1185">Reference proteome</keyword>
<dbReference type="SUPFAM" id="SSF47384">
    <property type="entry name" value="Homodimeric domain of signal transducing histidine kinase"/>
    <property type="match status" value="1"/>
</dbReference>
<keyword evidence="6" id="KW-0175">Coiled coil</keyword>
<dbReference type="CDD" id="cd16922">
    <property type="entry name" value="HATPase_EvgS-ArcB-TorS-like"/>
    <property type="match status" value="1"/>
</dbReference>
<dbReference type="CDD" id="cd17546">
    <property type="entry name" value="REC_hyHK_CKI1_RcsC-like"/>
    <property type="match status" value="1"/>
</dbReference>
<dbReference type="Gene3D" id="3.40.50.2300">
    <property type="match status" value="2"/>
</dbReference>
<name>A0ABS9D748_9ALTE</name>
<dbReference type="PROSITE" id="PS50109">
    <property type="entry name" value="HIS_KIN"/>
    <property type="match status" value="1"/>
</dbReference>
<gene>
    <name evidence="10" type="ORF">L0668_07055</name>
</gene>
<dbReference type="PROSITE" id="PS50110">
    <property type="entry name" value="RESPONSE_REGULATORY"/>
    <property type="match status" value="2"/>
</dbReference>
<keyword evidence="4" id="KW-0902">Two-component regulatory system</keyword>
<dbReference type="InterPro" id="IPR004358">
    <property type="entry name" value="Sig_transdc_His_kin-like_C"/>
</dbReference>
<dbReference type="PANTHER" id="PTHR45339">
    <property type="entry name" value="HYBRID SIGNAL TRANSDUCTION HISTIDINE KINASE J"/>
    <property type="match status" value="1"/>
</dbReference>
<dbReference type="SUPFAM" id="SSF55874">
    <property type="entry name" value="ATPase domain of HSP90 chaperone/DNA topoisomerase II/histidine kinase"/>
    <property type="match status" value="1"/>
</dbReference>
<evidence type="ECO:0000256" key="6">
    <source>
        <dbReference type="SAM" id="Coils"/>
    </source>
</evidence>
<keyword evidence="7" id="KW-0812">Transmembrane</keyword>
<dbReference type="RefSeq" id="WP_235311390.1">
    <property type="nucleotide sequence ID" value="NZ_JAKGAS010000003.1"/>
</dbReference>
<evidence type="ECO:0000256" key="2">
    <source>
        <dbReference type="ARBA" id="ARBA00012438"/>
    </source>
</evidence>
<feature type="transmembrane region" description="Helical" evidence="7">
    <location>
        <begin position="316"/>
        <end position="339"/>
    </location>
</feature>
<dbReference type="Pfam" id="PF00512">
    <property type="entry name" value="HisKA"/>
    <property type="match status" value="1"/>
</dbReference>
<evidence type="ECO:0000256" key="5">
    <source>
        <dbReference type="PROSITE-ProRule" id="PRU00169"/>
    </source>
</evidence>
<feature type="domain" description="Response regulatory" evidence="9">
    <location>
        <begin position="770"/>
        <end position="889"/>
    </location>
</feature>